<name>A0A150PNL8_SORCE</name>
<dbReference type="AlphaFoldDB" id="A0A150PNL8"/>
<gene>
    <name evidence="1" type="ORF">BE04_50240</name>
</gene>
<dbReference type="EMBL" id="JELX01001880">
    <property type="protein sequence ID" value="KYF57331.1"/>
    <property type="molecule type" value="Genomic_DNA"/>
</dbReference>
<comment type="caution">
    <text evidence="1">The sequence shown here is derived from an EMBL/GenBank/DDBJ whole genome shotgun (WGS) entry which is preliminary data.</text>
</comment>
<protein>
    <submittedName>
        <fullName evidence="1">Uncharacterized protein</fullName>
    </submittedName>
</protein>
<organism evidence="1 2">
    <name type="scientific">Sorangium cellulosum</name>
    <name type="common">Polyangium cellulosum</name>
    <dbReference type="NCBI Taxonomy" id="56"/>
    <lineage>
        <taxon>Bacteria</taxon>
        <taxon>Pseudomonadati</taxon>
        <taxon>Myxococcota</taxon>
        <taxon>Polyangia</taxon>
        <taxon>Polyangiales</taxon>
        <taxon>Polyangiaceae</taxon>
        <taxon>Sorangium</taxon>
    </lineage>
</organism>
<proteinExistence type="predicted"/>
<sequence length="85" mass="9355">MPYFAFRNFPDDTPIPDDCYSCDGSPDWAALLEWICPNLSRDEAERLAAVGETSGDRPDVVGLKRLIEAHARPAPHGAERPDATT</sequence>
<evidence type="ECO:0000313" key="1">
    <source>
        <dbReference type="EMBL" id="KYF57331.1"/>
    </source>
</evidence>
<reference evidence="1 2" key="1">
    <citation type="submission" date="2014-02" db="EMBL/GenBank/DDBJ databases">
        <title>The small core and large imbalanced accessory genome model reveals a collaborative survival strategy of Sorangium cellulosum strains in nature.</title>
        <authorList>
            <person name="Han K."/>
            <person name="Peng R."/>
            <person name="Blom J."/>
            <person name="Li Y.-Z."/>
        </authorList>
    </citation>
    <scope>NUCLEOTIDE SEQUENCE [LARGE SCALE GENOMIC DNA]</scope>
    <source>
        <strain evidence="1 2">So0157-18</strain>
    </source>
</reference>
<dbReference type="Proteomes" id="UP000075604">
    <property type="component" value="Unassembled WGS sequence"/>
</dbReference>
<accession>A0A150PNL8</accession>
<evidence type="ECO:0000313" key="2">
    <source>
        <dbReference type="Proteomes" id="UP000075604"/>
    </source>
</evidence>